<dbReference type="PATRIC" id="fig|1292037.4.peg.7764"/>
<dbReference type="AlphaFoldDB" id="R1HH15"/>
<sequence length="126" mass="13770">MGFWGRRKKKPDLTEWRVTALEPIEPVAHWGFAADTADSWVTGQLLLLPDGVLVRRYGGSRYGGGETTYQYGAWELVTWWPGITGRDEAIGALRGAGYDLYEPDPVPPGERTAGPFPGAPDPATPI</sequence>
<comment type="caution">
    <text evidence="2">The sequence shown here is derived from an EMBL/GenBank/DDBJ whole genome shotgun (WGS) entry which is preliminary data.</text>
</comment>
<reference evidence="2 3" key="1">
    <citation type="submission" date="2013-02" db="EMBL/GenBank/DDBJ databases">
        <title>Draft genome sequence of Amycolatopsis vancoresmycina strain DSM 44592T.</title>
        <authorList>
            <person name="Kumar S."/>
            <person name="Kaur N."/>
            <person name="Kaur C."/>
            <person name="Raghava G.P.S."/>
            <person name="Mayilraj S."/>
        </authorList>
    </citation>
    <scope>NUCLEOTIDE SEQUENCE [LARGE SCALE GENOMIC DNA]</scope>
    <source>
        <strain evidence="2 3">DSM 44592</strain>
    </source>
</reference>
<dbReference type="RefSeq" id="WP_004561776.1">
    <property type="nucleotide sequence ID" value="NZ_AOUO01000720.1"/>
</dbReference>
<evidence type="ECO:0000256" key="1">
    <source>
        <dbReference type="SAM" id="MobiDB-lite"/>
    </source>
</evidence>
<protein>
    <submittedName>
        <fullName evidence="2">Uncharacterized protein</fullName>
    </submittedName>
</protein>
<name>R1HH15_9PSEU</name>
<keyword evidence="3" id="KW-1185">Reference proteome</keyword>
<accession>R1HH15</accession>
<evidence type="ECO:0000313" key="3">
    <source>
        <dbReference type="Proteomes" id="UP000014139"/>
    </source>
</evidence>
<feature type="compositionally biased region" description="Pro residues" evidence="1">
    <location>
        <begin position="117"/>
        <end position="126"/>
    </location>
</feature>
<gene>
    <name evidence="2" type="ORF">H480_41455</name>
</gene>
<organism evidence="2 3">
    <name type="scientific">Amycolatopsis vancoresmycina DSM 44592</name>
    <dbReference type="NCBI Taxonomy" id="1292037"/>
    <lineage>
        <taxon>Bacteria</taxon>
        <taxon>Bacillati</taxon>
        <taxon>Actinomycetota</taxon>
        <taxon>Actinomycetes</taxon>
        <taxon>Pseudonocardiales</taxon>
        <taxon>Pseudonocardiaceae</taxon>
        <taxon>Amycolatopsis</taxon>
    </lineage>
</organism>
<dbReference type="Proteomes" id="UP000014139">
    <property type="component" value="Unassembled WGS sequence"/>
</dbReference>
<evidence type="ECO:0000313" key="2">
    <source>
        <dbReference type="EMBL" id="EOD59701.1"/>
    </source>
</evidence>
<feature type="region of interest" description="Disordered" evidence="1">
    <location>
        <begin position="101"/>
        <end position="126"/>
    </location>
</feature>
<proteinExistence type="predicted"/>
<dbReference type="EMBL" id="AOUO01000720">
    <property type="protein sequence ID" value="EOD59701.1"/>
    <property type="molecule type" value="Genomic_DNA"/>
</dbReference>